<dbReference type="GO" id="GO:0003755">
    <property type="term" value="F:peptidyl-prolyl cis-trans isomerase activity"/>
    <property type="evidence" value="ECO:0007669"/>
    <property type="project" value="UniProtKB-UniRule"/>
</dbReference>
<dbReference type="Pfam" id="PF00254">
    <property type="entry name" value="FKBP_C"/>
    <property type="match status" value="1"/>
</dbReference>
<dbReference type="FunFam" id="3.10.50.40:FF:000006">
    <property type="entry name" value="Peptidyl-prolyl cis-trans isomerase"/>
    <property type="match status" value="1"/>
</dbReference>
<evidence type="ECO:0000259" key="7">
    <source>
        <dbReference type="PROSITE" id="PS50059"/>
    </source>
</evidence>
<dbReference type="InterPro" id="IPR046357">
    <property type="entry name" value="PPIase_dom_sf"/>
</dbReference>
<sequence>MEHVSPAANEEFKTEDLVVGTGAEAKAGDTVSVNYVGTLTDGTKFDSSYDRNQPFSFTIGTGSVIQGWEQGIPGMKEGGKRKLTIPAELGYGDRVAGGGAIPANSTLIFEVELLNVE</sequence>
<evidence type="ECO:0000313" key="9">
    <source>
        <dbReference type="Proteomes" id="UP000176951"/>
    </source>
</evidence>
<dbReference type="PROSITE" id="PS50059">
    <property type="entry name" value="FKBP_PPIASE"/>
    <property type="match status" value="1"/>
</dbReference>
<reference evidence="8 9" key="1">
    <citation type="journal article" date="2016" name="Nat. Commun.">
        <title>Thousands of microbial genomes shed light on interconnected biogeochemical processes in an aquifer system.</title>
        <authorList>
            <person name="Anantharaman K."/>
            <person name="Brown C.T."/>
            <person name="Hug L.A."/>
            <person name="Sharon I."/>
            <person name="Castelle C.J."/>
            <person name="Probst A.J."/>
            <person name="Thomas B.C."/>
            <person name="Singh A."/>
            <person name="Wilkins M.J."/>
            <person name="Karaoz U."/>
            <person name="Brodie E.L."/>
            <person name="Williams K.H."/>
            <person name="Hubbard S.S."/>
            <person name="Banfield J.F."/>
        </authorList>
    </citation>
    <scope>NUCLEOTIDE SEQUENCE [LARGE SCALE GENOMIC DNA]</scope>
</reference>
<dbReference type="EC" id="5.2.1.8" evidence="6"/>
<evidence type="ECO:0000256" key="4">
    <source>
        <dbReference type="ARBA" id="ARBA00023235"/>
    </source>
</evidence>
<proteinExistence type="inferred from homology"/>
<dbReference type="Proteomes" id="UP000176951">
    <property type="component" value="Unassembled WGS sequence"/>
</dbReference>
<evidence type="ECO:0000256" key="6">
    <source>
        <dbReference type="RuleBase" id="RU003915"/>
    </source>
</evidence>
<keyword evidence="3 5" id="KW-0697">Rotamase</keyword>
<accession>A0A1G2PXB8</accession>
<evidence type="ECO:0000256" key="1">
    <source>
        <dbReference type="ARBA" id="ARBA00000971"/>
    </source>
</evidence>
<evidence type="ECO:0000313" key="8">
    <source>
        <dbReference type="EMBL" id="OHA52232.1"/>
    </source>
</evidence>
<dbReference type="EMBL" id="MHSW01000012">
    <property type="protein sequence ID" value="OHA52232.1"/>
    <property type="molecule type" value="Genomic_DNA"/>
</dbReference>
<gene>
    <name evidence="8" type="ORF">A3A97_04730</name>
</gene>
<dbReference type="AlphaFoldDB" id="A0A1G2PXB8"/>
<comment type="catalytic activity">
    <reaction evidence="1 5 6">
        <text>[protein]-peptidylproline (omega=180) = [protein]-peptidylproline (omega=0)</text>
        <dbReference type="Rhea" id="RHEA:16237"/>
        <dbReference type="Rhea" id="RHEA-COMP:10747"/>
        <dbReference type="Rhea" id="RHEA-COMP:10748"/>
        <dbReference type="ChEBI" id="CHEBI:83833"/>
        <dbReference type="ChEBI" id="CHEBI:83834"/>
        <dbReference type="EC" id="5.2.1.8"/>
    </reaction>
</comment>
<dbReference type="InterPro" id="IPR001179">
    <property type="entry name" value="PPIase_FKBP_dom"/>
</dbReference>
<dbReference type="PANTHER" id="PTHR43811:SF19">
    <property type="entry name" value="39 KDA FK506-BINDING NUCLEAR PROTEIN"/>
    <property type="match status" value="1"/>
</dbReference>
<comment type="similarity">
    <text evidence="2 6">Belongs to the FKBP-type PPIase family.</text>
</comment>
<dbReference type="SUPFAM" id="SSF54534">
    <property type="entry name" value="FKBP-like"/>
    <property type="match status" value="1"/>
</dbReference>
<name>A0A1G2PXB8_9BACT</name>
<dbReference type="Gene3D" id="3.10.50.40">
    <property type="match status" value="1"/>
</dbReference>
<evidence type="ECO:0000256" key="5">
    <source>
        <dbReference type="PROSITE-ProRule" id="PRU00277"/>
    </source>
</evidence>
<dbReference type="PANTHER" id="PTHR43811">
    <property type="entry name" value="FKBP-TYPE PEPTIDYL-PROLYL CIS-TRANS ISOMERASE FKPA"/>
    <property type="match status" value="1"/>
</dbReference>
<feature type="domain" description="PPIase FKBP-type" evidence="7">
    <location>
        <begin position="28"/>
        <end position="117"/>
    </location>
</feature>
<keyword evidence="4 5" id="KW-0413">Isomerase</keyword>
<comment type="caution">
    <text evidence="8">The sequence shown here is derived from an EMBL/GenBank/DDBJ whole genome shotgun (WGS) entry which is preliminary data.</text>
</comment>
<evidence type="ECO:0000256" key="2">
    <source>
        <dbReference type="ARBA" id="ARBA00006577"/>
    </source>
</evidence>
<protein>
    <recommendedName>
        <fullName evidence="6">Peptidyl-prolyl cis-trans isomerase</fullName>
        <ecNumber evidence="6">5.2.1.8</ecNumber>
    </recommendedName>
</protein>
<organism evidence="8 9">
    <name type="scientific">Candidatus Terrybacteria bacterium RIFCSPLOWO2_01_FULL_40_23</name>
    <dbReference type="NCBI Taxonomy" id="1802366"/>
    <lineage>
        <taxon>Bacteria</taxon>
        <taxon>Candidatus Terryibacteriota</taxon>
    </lineage>
</organism>
<evidence type="ECO:0000256" key="3">
    <source>
        <dbReference type="ARBA" id="ARBA00023110"/>
    </source>
</evidence>